<sequence length="83" mass="9417">MLRPNIGTLNALIRITLGFTLLSWGTATLVRRSLKSIPMLSVIIGSMKVAEGITRFCPVVFLYEERQEDHYEDEEDFSPMNPS</sequence>
<protein>
    <recommendedName>
        <fullName evidence="1">Inner membrane protein YgaP-like transmembrane domain-containing protein</fullName>
    </recommendedName>
</protein>
<evidence type="ECO:0000313" key="3">
    <source>
        <dbReference type="Proteomes" id="UP000248214"/>
    </source>
</evidence>
<name>A0A323T9F6_9BACI</name>
<feature type="domain" description="Inner membrane protein YgaP-like transmembrane" evidence="1">
    <location>
        <begin position="3"/>
        <end position="60"/>
    </location>
</feature>
<organism evidence="2 3">
    <name type="scientific">Salipaludibacillus keqinensis</name>
    <dbReference type="NCBI Taxonomy" id="2045207"/>
    <lineage>
        <taxon>Bacteria</taxon>
        <taxon>Bacillati</taxon>
        <taxon>Bacillota</taxon>
        <taxon>Bacilli</taxon>
        <taxon>Bacillales</taxon>
        <taxon>Bacillaceae</taxon>
    </lineage>
</organism>
<dbReference type="InterPro" id="IPR021309">
    <property type="entry name" value="YgaP-like_TM"/>
</dbReference>
<dbReference type="RefSeq" id="WP_110610716.1">
    <property type="nucleotide sequence ID" value="NZ_PDOD01000004.1"/>
</dbReference>
<dbReference type="EMBL" id="PDOD01000004">
    <property type="protein sequence ID" value="PYZ92248.1"/>
    <property type="molecule type" value="Genomic_DNA"/>
</dbReference>
<dbReference type="Pfam" id="PF11127">
    <property type="entry name" value="YgaP-like_TM"/>
    <property type="match status" value="1"/>
</dbReference>
<dbReference type="OrthoDB" id="5405951at2"/>
<evidence type="ECO:0000313" key="2">
    <source>
        <dbReference type="EMBL" id="PYZ92248.1"/>
    </source>
</evidence>
<reference evidence="2 3" key="1">
    <citation type="submission" date="2017-10" db="EMBL/GenBank/DDBJ databases">
        <title>Bacillus sp. nov., a halophilic bacterium isolated from a Keqin Lake.</title>
        <authorList>
            <person name="Wang H."/>
        </authorList>
    </citation>
    <scope>NUCLEOTIDE SEQUENCE [LARGE SCALE GENOMIC DNA]</scope>
    <source>
        <strain evidence="2 3">KQ-12</strain>
    </source>
</reference>
<keyword evidence="3" id="KW-1185">Reference proteome</keyword>
<proteinExistence type="predicted"/>
<dbReference type="Proteomes" id="UP000248214">
    <property type="component" value="Unassembled WGS sequence"/>
</dbReference>
<accession>A0A323T9F6</accession>
<gene>
    <name evidence="2" type="ORF">CR194_15535</name>
</gene>
<dbReference type="AlphaFoldDB" id="A0A323T9F6"/>
<comment type="caution">
    <text evidence="2">The sequence shown here is derived from an EMBL/GenBank/DDBJ whole genome shotgun (WGS) entry which is preliminary data.</text>
</comment>
<evidence type="ECO:0000259" key="1">
    <source>
        <dbReference type="Pfam" id="PF11127"/>
    </source>
</evidence>